<dbReference type="InterPro" id="IPR007838">
    <property type="entry name" value="Cell_div_ZapA-like"/>
</dbReference>
<evidence type="ECO:0000256" key="5">
    <source>
        <dbReference type="ARBA" id="ARBA00022618"/>
    </source>
</evidence>
<keyword evidence="6" id="KW-0175">Coiled coil</keyword>
<dbReference type="InterPro" id="IPR042233">
    <property type="entry name" value="Cell_div_ZapA_N"/>
</dbReference>
<dbReference type="GO" id="GO:0043093">
    <property type="term" value="P:FtsZ-dependent cytokinesis"/>
    <property type="evidence" value="ECO:0007669"/>
    <property type="project" value="TreeGrafter"/>
</dbReference>
<evidence type="ECO:0000256" key="9">
    <source>
        <dbReference type="ARBA" id="ARBA00024910"/>
    </source>
</evidence>
<keyword evidence="4" id="KW-0963">Cytoplasm</keyword>
<dbReference type="Pfam" id="PF05164">
    <property type="entry name" value="ZapA"/>
    <property type="match status" value="1"/>
</dbReference>
<evidence type="ECO:0000256" key="4">
    <source>
        <dbReference type="ARBA" id="ARBA00022490"/>
    </source>
</evidence>
<dbReference type="PANTHER" id="PTHR34981:SF1">
    <property type="entry name" value="CELL DIVISION PROTEIN ZAPA"/>
    <property type="match status" value="1"/>
</dbReference>
<accession>A0A6S6S0N1</accession>
<evidence type="ECO:0000256" key="7">
    <source>
        <dbReference type="ARBA" id="ARBA00023210"/>
    </source>
</evidence>
<comment type="subcellular location">
    <subcellularLocation>
        <location evidence="1">Cytoplasm</location>
    </subcellularLocation>
</comment>
<dbReference type="GO" id="GO:0030428">
    <property type="term" value="C:cell septum"/>
    <property type="evidence" value="ECO:0007669"/>
    <property type="project" value="TreeGrafter"/>
</dbReference>
<dbReference type="GO" id="GO:0000921">
    <property type="term" value="P:septin ring assembly"/>
    <property type="evidence" value="ECO:0007669"/>
    <property type="project" value="TreeGrafter"/>
</dbReference>
<evidence type="ECO:0000256" key="8">
    <source>
        <dbReference type="ARBA" id="ARBA00023306"/>
    </source>
</evidence>
<evidence type="ECO:0000256" key="2">
    <source>
        <dbReference type="ARBA" id="ARBA00010074"/>
    </source>
</evidence>
<organism evidence="12">
    <name type="scientific">uncultured Thiotrichaceae bacterium</name>
    <dbReference type="NCBI Taxonomy" id="298394"/>
    <lineage>
        <taxon>Bacteria</taxon>
        <taxon>Pseudomonadati</taxon>
        <taxon>Pseudomonadota</taxon>
        <taxon>Gammaproteobacteria</taxon>
        <taxon>Thiotrichales</taxon>
        <taxon>Thiotrichaceae</taxon>
        <taxon>environmental samples</taxon>
    </lineage>
</organism>
<dbReference type="GO" id="GO:0032153">
    <property type="term" value="C:cell division site"/>
    <property type="evidence" value="ECO:0007669"/>
    <property type="project" value="TreeGrafter"/>
</dbReference>
<evidence type="ECO:0000256" key="6">
    <source>
        <dbReference type="ARBA" id="ARBA00023054"/>
    </source>
</evidence>
<comment type="similarity">
    <text evidence="2">Belongs to the ZapA family. Type 1 subfamily.</text>
</comment>
<protein>
    <recommendedName>
        <fullName evidence="3">Cell division protein ZapA</fullName>
    </recommendedName>
    <alternativeName>
        <fullName evidence="11">Z ring-associated protein ZapA</fullName>
    </alternativeName>
</protein>
<dbReference type="AlphaFoldDB" id="A0A6S6S0N1"/>
<evidence type="ECO:0000256" key="1">
    <source>
        <dbReference type="ARBA" id="ARBA00004496"/>
    </source>
</evidence>
<keyword evidence="7" id="KW-0717">Septation</keyword>
<dbReference type="Gene3D" id="3.30.160.880">
    <property type="entry name" value="Cell division protein ZapA protomer, N-terminal domain"/>
    <property type="match status" value="1"/>
</dbReference>
<evidence type="ECO:0000256" key="11">
    <source>
        <dbReference type="ARBA" id="ARBA00033158"/>
    </source>
</evidence>
<keyword evidence="8" id="KW-0131">Cell cycle</keyword>
<dbReference type="PANTHER" id="PTHR34981">
    <property type="entry name" value="CELL DIVISION PROTEIN ZAPA"/>
    <property type="match status" value="1"/>
</dbReference>
<gene>
    <name evidence="12" type="ORF">HELGO_WM10971</name>
</gene>
<evidence type="ECO:0000256" key="3">
    <source>
        <dbReference type="ARBA" id="ARBA00015195"/>
    </source>
</evidence>
<comment type="function">
    <text evidence="9">Activator of cell division through the inhibition of FtsZ GTPase activity, therefore promoting FtsZ assembly into bundles of protofilaments necessary for the formation of the division Z ring. It is recruited early at mid-cell but it is not essential for cell division.</text>
</comment>
<dbReference type="GO" id="GO:0005829">
    <property type="term" value="C:cytosol"/>
    <property type="evidence" value="ECO:0007669"/>
    <property type="project" value="TreeGrafter"/>
</dbReference>
<dbReference type="EMBL" id="CACVAY010000013">
    <property type="protein sequence ID" value="CAA6803000.1"/>
    <property type="molecule type" value="Genomic_DNA"/>
</dbReference>
<keyword evidence="5" id="KW-0132">Cell division</keyword>
<dbReference type="GO" id="GO:0000917">
    <property type="term" value="P:division septum assembly"/>
    <property type="evidence" value="ECO:0007669"/>
    <property type="project" value="UniProtKB-KW"/>
</dbReference>
<dbReference type="InterPro" id="IPR036192">
    <property type="entry name" value="Cell_div_ZapA-like_sf"/>
</dbReference>
<evidence type="ECO:0000313" key="12">
    <source>
        <dbReference type="EMBL" id="CAA6803000.1"/>
    </source>
</evidence>
<dbReference type="Gene3D" id="1.20.5.50">
    <property type="match status" value="1"/>
</dbReference>
<reference evidence="12" key="1">
    <citation type="submission" date="2020-01" db="EMBL/GenBank/DDBJ databases">
        <authorList>
            <person name="Meier V. D."/>
            <person name="Meier V D."/>
        </authorList>
    </citation>
    <scope>NUCLEOTIDE SEQUENCE</scope>
    <source>
        <strain evidence="12">HLG_WM_MAG_07</strain>
    </source>
</reference>
<sequence length="102" mass="11339">MTEATQAVTVKILDKEYKVGCPTGEHGSLIASAKEVDARMRVIRQSGKVLSSDRIAVMVALNLAHELVNTKIQVENIDDDVFERLENLQEQITNTLKRCGNE</sequence>
<dbReference type="SUPFAM" id="SSF102829">
    <property type="entry name" value="Cell division protein ZapA-like"/>
    <property type="match status" value="1"/>
</dbReference>
<name>A0A6S6S0N1_9GAMM</name>
<evidence type="ECO:0000256" key="10">
    <source>
        <dbReference type="ARBA" id="ARBA00026068"/>
    </source>
</evidence>
<proteinExistence type="inferred from homology"/>
<comment type="subunit">
    <text evidence="10">Homodimer. Interacts with FtsZ.</text>
</comment>